<evidence type="ECO:0000256" key="5">
    <source>
        <dbReference type="ARBA" id="ARBA00022737"/>
    </source>
</evidence>
<sequence length="692" mass="76697">MLFIYLFVCFGQSSSPAKCDTENMVKHNQSPTPHQQSRKFRSRPLKGPSIEVADFVDESGVQISRTDKKHASKKFNAQSSEILSTPELISAVGQIWDCASRSLTRFQPSAGPNCSDTINQKGNKKIYLVGDDNRVALDVIDSECSHVLLNSSSYVPSIVQQSLERMRMTHKIRYRPCEDHYIQNFVPGSGCNISAENHTLSREKSLADDVGITYDLMNRYRWRSQIHLQGDHSMSTSRETMNIFRSFMPDAAVSVCYPLSGTEEILSRDSETICLGQCPDASDMKDQFSSGKLAEIKNRNLSMFSQYSNYILQVAQNTHHSASMFNAHSLAMKSYASSSEPGCSHEAEHHQTEHNDLVEDSMLQSKDSNIDNESQSKSSLPVMNRPHPLLAKQEHAVSGALSGIVVSLCLHPVDTVKTVLQSSQAGQKSLCYIGQSIVAERGLSGLYRGVSSNLTTSAPISALYTFTYESVKGFLLPSLAKEYHSIAHCTAGGCASIATSFIFTPSDHIKQQMQVNSKYQNCWNAALRIIEKGGLLSLYAGWGAVLCRNIPHSIIKFYTYESLKQMFVSSELPDNQPSTSQTLLCGGLAGSAAALFSTPFDVVKTRLQTQMPGSATKNRNILNALHQIRDQEGVKGLYRGLIPRLIMYMSQGALFFASYEFFKSLLSLDFPRDSAEMLQYKQDVDDDTLLPV</sequence>
<dbReference type="EMBL" id="JBDFQZ010000006">
    <property type="protein sequence ID" value="KAK9716582.1"/>
    <property type="molecule type" value="Genomic_DNA"/>
</dbReference>
<reference evidence="11" key="1">
    <citation type="submission" date="2024-03" db="EMBL/GenBank/DDBJ databases">
        <title>WGS assembly of Saponaria officinalis var. Norfolk2.</title>
        <authorList>
            <person name="Jenkins J."/>
            <person name="Shu S."/>
            <person name="Grimwood J."/>
            <person name="Barry K."/>
            <person name="Goodstein D."/>
            <person name="Schmutz J."/>
            <person name="Leebens-Mack J."/>
            <person name="Osbourn A."/>
        </authorList>
    </citation>
    <scope>NUCLEOTIDE SEQUENCE [LARGE SCALE GENOMIC DNA]</scope>
    <source>
        <strain evidence="11">JIC</strain>
    </source>
</reference>
<keyword evidence="7 8" id="KW-0472">Membrane</keyword>
<keyword evidence="4 8" id="KW-0812">Transmembrane</keyword>
<protein>
    <submittedName>
        <fullName evidence="11">Uncharacterized protein</fullName>
    </submittedName>
</protein>
<evidence type="ECO:0000256" key="1">
    <source>
        <dbReference type="ARBA" id="ARBA00004141"/>
    </source>
</evidence>
<dbReference type="GO" id="GO:0016020">
    <property type="term" value="C:membrane"/>
    <property type="evidence" value="ECO:0007669"/>
    <property type="project" value="UniProtKB-SubCell"/>
</dbReference>
<evidence type="ECO:0000256" key="3">
    <source>
        <dbReference type="ARBA" id="ARBA00022448"/>
    </source>
</evidence>
<dbReference type="FunFam" id="1.50.40.10:FF:000162">
    <property type="entry name" value="Mitochondrial substrate carrier protein-like"/>
    <property type="match status" value="1"/>
</dbReference>
<keyword evidence="6" id="KW-1133">Transmembrane helix</keyword>
<name>A0AAW1KF28_SAPOF</name>
<feature type="signal peptide" evidence="10">
    <location>
        <begin position="1"/>
        <end position="19"/>
    </location>
</feature>
<evidence type="ECO:0000256" key="10">
    <source>
        <dbReference type="SAM" id="SignalP"/>
    </source>
</evidence>
<keyword evidence="5" id="KW-0677">Repeat</keyword>
<comment type="caution">
    <text evidence="11">The sequence shown here is derived from an EMBL/GenBank/DDBJ whole genome shotgun (WGS) entry which is preliminary data.</text>
</comment>
<evidence type="ECO:0000256" key="6">
    <source>
        <dbReference type="ARBA" id="ARBA00022989"/>
    </source>
</evidence>
<dbReference type="InterPro" id="IPR023395">
    <property type="entry name" value="MCP_dom_sf"/>
</dbReference>
<feature type="chain" id="PRO_5043766213" evidence="10">
    <location>
        <begin position="20"/>
        <end position="692"/>
    </location>
</feature>
<evidence type="ECO:0000256" key="8">
    <source>
        <dbReference type="PROSITE-ProRule" id="PRU00282"/>
    </source>
</evidence>
<comment type="subcellular location">
    <subcellularLocation>
        <location evidence="1">Membrane</location>
        <topology evidence="1">Multi-pass membrane protein</topology>
    </subcellularLocation>
</comment>
<dbReference type="Proteomes" id="UP001443914">
    <property type="component" value="Unassembled WGS sequence"/>
</dbReference>
<dbReference type="SUPFAM" id="SSF103506">
    <property type="entry name" value="Mitochondrial carrier"/>
    <property type="match status" value="1"/>
</dbReference>
<keyword evidence="10" id="KW-0732">Signal</keyword>
<dbReference type="Pfam" id="PF00153">
    <property type="entry name" value="Mito_carr"/>
    <property type="match status" value="3"/>
</dbReference>
<feature type="repeat" description="Solcar" evidence="8">
    <location>
        <begin position="390"/>
        <end position="474"/>
    </location>
</feature>
<feature type="region of interest" description="Disordered" evidence="9">
    <location>
        <begin position="22"/>
        <end position="43"/>
    </location>
</feature>
<gene>
    <name evidence="11" type="ORF">RND81_06G243400</name>
</gene>
<keyword evidence="12" id="KW-1185">Reference proteome</keyword>
<dbReference type="Gene3D" id="1.50.40.10">
    <property type="entry name" value="Mitochondrial carrier domain"/>
    <property type="match status" value="2"/>
</dbReference>
<evidence type="ECO:0000256" key="7">
    <source>
        <dbReference type="ARBA" id="ARBA00023136"/>
    </source>
</evidence>
<dbReference type="InterPro" id="IPR018108">
    <property type="entry name" value="MCP_transmembrane"/>
</dbReference>
<evidence type="ECO:0000256" key="2">
    <source>
        <dbReference type="ARBA" id="ARBA00006375"/>
    </source>
</evidence>
<proteinExistence type="inferred from homology"/>
<dbReference type="PANTHER" id="PTHR45667">
    <property type="entry name" value="S-ADENOSYLMETHIONINE MITOCHONDRIAL CARRIER PROTEIN"/>
    <property type="match status" value="1"/>
</dbReference>
<evidence type="ECO:0000313" key="12">
    <source>
        <dbReference type="Proteomes" id="UP001443914"/>
    </source>
</evidence>
<evidence type="ECO:0000313" key="11">
    <source>
        <dbReference type="EMBL" id="KAK9716582.1"/>
    </source>
</evidence>
<evidence type="ECO:0000256" key="9">
    <source>
        <dbReference type="SAM" id="MobiDB-lite"/>
    </source>
</evidence>
<evidence type="ECO:0000256" key="4">
    <source>
        <dbReference type="ARBA" id="ARBA00022692"/>
    </source>
</evidence>
<accession>A0AAW1KF28</accession>
<dbReference type="PROSITE" id="PS50920">
    <property type="entry name" value="SOLCAR"/>
    <property type="match status" value="3"/>
</dbReference>
<keyword evidence="3" id="KW-0813">Transport</keyword>
<feature type="compositionally biased region" description="Polar residues" evidence="9">
    <location>
        <begin position="26"/>
        <end position="35"/>
    </location>
</feature>
<feature type="repeat" description="Solcar" evidence="8">
    <location>
        <begin position="483"/>
        <end position="566"/>
    </location>
</feature>
<comment type="similarity">
    <text evidence="2">Belongs to the mitochondrial carrier (TC 2.A.29) family.</text>
</comment>
<feature type="repeat" description="Solcar" evidence="8">
    <location>
        <begin position="581"/>
        <end position="665"/>
    </location>
</feature>
<organism evidence="11 12">
    <name type="scientific">Saponaria officinalis</name>
    <name type="common">Common soapwort</name>
    <name type="synonym">Lychnis saponaria</name>
    <dbReference type="NCBI Taxonomy" id="3572"/>
    <lineage>
        <taxon>Eukaryota</taxon>
        <taxon>Viridiplantae</taxon>
        <taxon>Streptophyta</taxon>
        <taxon>Embryophyta</taxon>
        <taxon>Tracheophyta</taxon>
        <taxon>Spermatophyta</taxon>
        <taxon>Magnoliopsida</taxon>
        <taxon>eudicotyledons</taxon>
        <taxon>Gunneridae</taxon>
        <taxon>Pentapetalae</taxon>
        <taxon>Caryophyllales</taxon>
        <taxon>Caryophyllaceae</taxon>
        <taxon>Caryophylleae</taxon>
        <taxon>Saponaria</taxon>
    </lineage>
</organism>
<dbReference type="AlphaFoldDB" id="A0AAW1KF28"/>